<dbReference type="Proteomes" id="UP000464658">
    <property type="component" value="Chromosome"/>
</dbReference>
<dbReference type="Gene3D" id="2.30.30.40">
    <property type="entry name" value="SH3 Domains"/>
    <property type="match status" value="1"/>
</dbReference>
<dbReference type="SUPFAM" id="SSF50341">
    <property type="entry name" value="CheW-like"/>
    <property type="match status" value="1"/>
</dbReference>
<feature type="domain" description="CheW-like" evidence="1">
    <location>
        <begin position="16"/>
        <end position="135"/>
    </location>
</feature>
<gene>
    <name evidence="2" type="ORF">BsIDN1_25070</name>
</gene>
<name>A0A5S9MA99_BACIA</name>
<dbReference type="InterPro" id="IPR002545">
    <property type="entry name" value="CheW-lke_dom"/>
</dbReference>
<dbReference type="Pfam" id="PF01584">
    <property type="entry name" value="CheW"/>
    <property type="match status" value="1"/>
</dbReference>
<dbReference type="PANTHER" id="PTHR47233:SF3">
    <property type="entry name" value="CHEMOTAXIS PROTEIN CHEV"/>
    <property type="match status" value="1"/>
</dbReference>
<dbReference type="InterPro" id="IPR036061">
    <property type="entry name" value="CheW-like_dom_sf"/>
</dbReference>
<evidence type="ECO:0000259" key="1">
    <source>
        <dbReference type="PROSITE" id="PS50851"/>
    </source>
</evidence>
<dbReference type="SMART" id="SM00260">
    <property type="entry name" value="CheW"/>
    <property type="match status" value="1"/>
</dbReference>
<dbReference type="Gene3D" id="2.40.50.180">
    <property type="entry name" value="CheA-289, Domain 4"/>
    <property type="match status" value="1"/>
</dbReference>
<dbReference type="GO" id="GO:0006935">
    <property type="term" value="P:chemotaxis"/>
    <property type="evidence" value="ECO:0007669"/>
    <property type="project" value="InterPro"/>
</dbReference>
<dbReference type="PROSITE" id="PS50851">
    <property type="entry name" value="CHEW"/>
    <property type="match status" value="1"/>
</dbReference>
<dbReference type="PANTHER" id="PTHR47233">
    <property type="entry name" value="CHEMOTAXIS PROTEIN CHEV"/>
    <property type="match status" value="1"/>
</dbReference>
<accession>A0A5S9MA99</accession>
<protein>
    <recommendedName>
        <fullName evidence="1">CheW-like domain-containing protein</fullName>
    </recommendedName>
</protein>
<dbReference type="EMBL" id="AP021906">
    <property type="protein sequence ID" value="BBP88889.1"/>
    <property type="molecule type" value="Genomic_DNA"/>
</dbReference>
<proteinExistence type="predicted"/>
<dbReference type="AlphaFoldDB" id="A0A5S9MA99"/>
<sequence>MALNKQEILLDSGTNELEIVKFEIGANQFGINVMKVREIIQPVEVTVVPHSHQDVEGMISLRGEILPVINLFFFFNVESDQSEQEKYIVTEFNQRKFVFHTGTVSQIHRVSWEEIEKPTALNQGMDRHLTGIIIF</sequence>
<evidence type="ECO:0000313" key="2">
    <source>
        <dbReference type="EMBL" id="BBP88889.1"/>
    </source>
</evidence>
<evidence type="ECO:0000313" key="3">
    <source>
        <dbReference type="Proteomes" id="UP000464658"/>
    </source>
</evidence>
<reference evidence="2 3" key="1">
    <citation type="submission" date="2019-12" db="EMBL/GenBank/DDBJ databases">
        <title>Full genome sequence of a Bacillus safensis strain isolated from commercially available natto in Indonesia.</title>
        <authorList>
            <person name="Yoshida M."/>
            <person name="Uomi M."/>
            <person name="Waturangi D."/>
            <person name="Ekaputri J.J."/>
            <person name="Setiamarga D.H.E."/>
        </authorList>
    </citation>
    <scope>NUCLEOTIDE SEQUENCE [LARGE SCALE GENOMIC DNA]</scope>
    <source>
        <strain evidence="2 3">IDN1</strain>
    </source>
</reference>
<organism evidence="2 3">
    <name type="scientific">Bacillus safensis</name>
    <dbReference type="NCBI Taxonomy" id="561879"/>
    <lineage>
        <taxon>Bacteria</taxon>
        <taxon>Bacillati</taxon>
        <taxon>Bacillota</taxon>
        <taxon>Bacilli</taxon>
        <taxon>Bacillales</taxon>
        <taxon>Bacillaceae</taxon>
        <taxon>Bacillus</taxon>
    </lineage>
</organism>
<dbReference type="GO" id="GO:0007165">
    <property type="term" value="P:signal transduction"/>
    <property type="evidence" value="ECO:0007669"/>
    <property type="project" value="InterPro"/>
</dbReference>